<dbReference type="SUPFAM" id="SSF48576">
    <property type="entry name" value="Terpenoid synthases"/>
    <property type="match status" value="1"/>
</dbReference>
<dbReference type="RefSeq" id="WP_188975804.1">
    <property type="nucleotide sequence ID" value="NZ_BMPG01000001.1"/>
</dbReference>
<sequence>MSSDYAAGKAIQRRTGRTFHLATRFLPERVRHSTYVFYGFVRVVDEVVDAPDRASPAEQRERLDDIRAVVLGDADPDDEVVAAFVRLMEEEGIPDAEVEYFMDAMARDIDTDVYPDFSSLNAYMRGSAVAVGNIMLSIMDPADHAAAAPHAGALARAFQLTNFVRDVREDVDDRERVYLPEETLERHGSGVEEVRSRRVTPEFRAAVREELERAEEFYREGVRGIPHLPADCQFAVLVSAVLYAEVHRDIRARDYDTLSARPDLSTLRKLGVVAKTWVAWRRTGQDPVATFERVSAVPST</sequence>
<dbReference type="CDD" id="cd00683">
    <property type="entry name" value="Trans_IPPS_HH"/>
    <property type="match status" value="1"/>
</dbReference>
<gene>
    <name evidence="1" type="ORF">GCM10009039_06570</name>
</gene>
<dbReference type="SFLD" id="SFLDG01018">
    <property type="entry name" value="Squalene/Phytoene_Synthase_Lik"/>
    <property type="match status" value="1"/>
</dbReference>
<dbReference type="InterPro" id="IPR044843">
    <property type="entry name" value="Trans_IPPS_bact-type"/>
</dbReference>
<dbReference type="InterPro" id="IPR002060">
    <property type="entry name" value="Squ/phyt_synthse"/>
</dbReference>
<dbReference type="GO" id="GO:0051996">
    <property type="term" value="F:squalene synthase [NAD(P)H] activity"/>
    <property type="evidence" value="ECO:0007669"/>
    <property type="project" value="InterPro"/>
</dbReference>
<dbReference type="Gene3D" id="1.10.600.10">
    <property type="entry name" value="Farnesyl Diphosphate Synthase"/>
    <property type="match status" value="1"/>
</dbReference>
<accession>A0A830FFS9</accession>
<dbReference type="PANTHER" id="PTHR31480">
    <property type="entry name" value="BIFUNCTIONAL LYCOPENE CYCLASE/PHYTOENE SYNTHASE"/>
    <property type="match status" value="1"/>
</dbReference>
<reference evidence="1" key="2">
    <citation type="submission" date="2020-09" db="EMBL/GenBank/DDBJ databases">
        <authorList>
            <person name="Sun Q."/>
            <person name="Ohkuma M."/>
        </authorList>
    </citation>
    <scope>NUCLEOTIDE SEQUENCE</scope>
    <source>
        <strain evidence="1">JCM 19596</strain>
    </source>
</reference>
<dbReference type="Proteomes" id="UP000607197">
    <property type="component" value="Unassembled WGS sequence"/>
</dbReference>
<dbReference type="InterPro" id="IPR033904">
    <property type="entry name" value="Trans_IPPS_HH"/>
</dbReference>
<dbReference type="GO" id="GO:0004311">
    <property type="term" value="F:geranylgeranyl diphosphate synthase activity"/>
    <property type="evidence" value="ECO:0007669"/>
    <property type="project" value="InterPro"/>
</dbReference>
<comment type="caution">
    <text evidence="1">The sequence shown here is derived from an EMBL/GenBank/DDBJ whole genome shotgun (WGS) entry which is preliminary data.</text>
</comment>
<name>A0A830FFS9_9EURY</name>
<reference evidence="1" key="1">
    <citation type="journal article" date="2014" name="Int. J. Syst. Evol. Microbiol.">
        <title>Complete genome sequence of Corynebacterium casei LMG S-19264T (=DSM 44701T), isolated from a smear-ripened cheese.</title>
        <authorList>
            <consortium name="US DOE Joint Genome Institute (JGI-PGF)"/>
            <person name="Walter F."/>
            <person name="Albersmeier A."/>
            <person name="Kalinowski J."/>
            <person name="Ruckert C."/>
        </authorList>
    </citation>
    <scope>NUCLEOTIDE SEQUENCE</scope>
    <source>
        <strain evidence="1">JCM 19596</strain>
    </source>
</reference>
<dbReference type="AlphaFoldDB" id="A0A830FFS9"/>
<dbReference type="SFLD" id="SFLDG01212">
    <property type="entry name" value="Phytoene_synthase_like"/>
    <property type="match status" value="1"/>
</dbReference>
<proteinExistence type="predicted"/>
<dbReference type="InterPro" id="IPR008949">
    <property type="entry name" value="Isoprenoid_synthase_dom_sf"/>
</dbReference>
<dbReference type="EMBL" id="BMPG01000001">
    <property type="protein sequence ID" value="GGL50999.1"/>
    <property type="molecule type" value="Genomic_DNA"/>
</dbReference>
<keyword evidence="2" id="KW-1185">Reference proteome</keyword>
<keyword evidence="1" id="KW-0808">Transferase</keyword>
<protein>
    <submittedName>
        <fullName evidence="1">Geranylgeranyl-diphosphate geranylgeranyltransferase</fullName>
    </submittedName>
</protein>
<evidence type="ECO:0000313" key="1">
    <source>
        <dbReference type="EMBL" id="GGL50999.1"/>
    </source>
</evidence>
<evidence type="ECO:0000313" key="2">
    <source>
        <dbReference type="Proteomes" id="UP000607197"/>
    </source>
</evidence>
<dbReference type="SFLD" id="SFLDS00005">
    <property type="entry name" value="Isoprenoid_Synthase_Type_I"/>
    <property type="match status" value="1"/>
</dbReference>
<dbReference type="Pfam" id="PF00494">
    <property type="entry name" value="SQS_PSY"/>
    <property type="match status" value="1"/>
</dbReference>
<organism evidence="1 2">
    <name type="scientific">Halocalculus aciditolerans</name>
    <dbReference type="NCBI Taxonomy" id="1383812"/>
    <lineage>
        <taxon>Archaea</taxon>
        <taxon>Methanobacteriati</taxon>
        <taxon>Methanobacteriota</taxon>
        <taxon>Stenosarchaea group</taxon>
        <taxon>Halobacteria</taxon>
        <taxon>Halobacteriales</taxon>
        <taxon>Halobacteriaceae</taxon>
        <taxon>Halocalculus</taxon>
    </lineage>
</organism>
<dbReference type="OrthoDB" id="305023at2157"/>